<organism evidence="2 3">
    <name type="scientific">Lactobacillus hominis DSM 23910 = CRBIP 24.179</name>
    <dbReference type="NCBI Taxonomy" id="1423758"/>
    <lineage>
        <taxon>Bacteria</taxon>
        <taxon>Bacillati</taxon>
        <taxon>Bacillota</taxon>
        <taxon>Bacilli</taxon>
        <taxon>Lactobacillales</taxon>
        <taxon>Lactobacillaceae</taxon>
        <taxon>Lactobacillus</taxon>
    </lineage>
</organism>
<keyword evidence="1" id="KW-0732">Signal</keyword>
<sequence length="78" mass="8694">MKNKLLLAATATLVGCSLAVFSLENDHSTVQAVTVKTQGSWWLNQTKRMGGSNIPAPYWQVRTPYPPYNPYFRGAGHR</sequence>
<keyword evidence="3" id="KW-1185">Reference proteome</keyword>
<dbReference type="EMBL" id="CAKE01000025">
    <property type="protein sequence ID" value="CCI82555.1"/>
    <property type="molecule type" value="Genomic_DNA"/>
</dbReference>
<dbReference type="Proteomes" id="UP000009320">
    <property type="component" value="Unassembled WGS sequence"/>
</dbReference>
<dbReference type="STRING" id="1423758.FC41_GL001573"/>
<proteinExistence type="predicted"/>
<comment type="caution">
    <text evidence="2">The sequence shown here is derived from an EMBL/GenBank/DDBJ whole genome shotgun (WGS) entry which is preliminary data.</text>
</comment>
<evidence type="ECO:0000313" key="3">
    <source>
        <dbReference type="Proteomes" id="UP000009320"/>
    </source>
</evidence>
<protein>
    <recommendedName>
        <fullName evidence="4">Lipoprotein</fullName>
    </recommendedName>
</protein>
<dbReference type="RefSeq" id="WP_008471671.1">
    <property type="nucleotide sequence ID" value="NZ_AYZP01000004.1"/>
</dbReference>
<evidence type="ECO:0000256" key="1">
    <source>
        <dbReference type="SAM" id="SignalP"/>
    </source>
</evidence>
<name>I7KHZ3_9LACO</name>
<evidence type="ECO:0000313" key="2">
    <source>
        <dbReference type="EMBL" id="CCI82555.1"/>
    </source>
</evidence>
<accession>I7KHZ3</accession>
<feature type="signal peptide" evidence="1">
    <location>
        <begin position="1"/>
        <end position="22"/>
    </location>
</feature>
<dbReference type="GeneID" id="82847758"/>
<reference evidence="2 3" key="1">
    <citation type="submission" date="2012-06" db="EMBL/GenBank/DDBJ databases">
        <title>Draft Genome Sequence of Lactobacillus hominis Strain CRBIP 24.179T, isolated from human intestine.</title>
        <authorList>
            <person name="Cousin S."/>
            <person name="Ma L."/>
            <person name="Bizet C."/>
            <person name="Loux V."/>
            <person name="Bouchier C."/>
            <person name="Clermont D."/>
            <person name="Creno S."/>
        </authorList>
    </citation>
    <scope>NUCLEOTIDE SEQUENCE [LARGE SCALE GENOMIC DNA]</scope>
    <source>
        <strain evidence="3">CRBIP 24.179T</strain>
    </source>
</reference>
<evidence type="ECO:0008006" key="4">
    <source>
        <dbReference type="Google" id="ProtNLM"/>
    </source>
</evidence>
<dbReference type="AlphaFoldDB" id="I7KHZ3"/>
<gene>
    <name evidence="2" type="ORF">BN55_05500</name>
</gene>
<feature type="chain" id="PRO_5038542650" description="Lipoprotein" evidence="1">
    <location>
        <begin position="23"/>
        <end position="78"/>
    </location>
</feature>
<dbReference type="PROSITE" id="PS51257">
    <property type="entry name" value="PROKAR_LIPOPROTEIN"/>
    <property type="match status" value="1"/>
</dbReference>